<evidence type="ECO:0000313" key="4">
    <source>
        <dbReference type="EMBL" id="TDD49964.1"/>
    </source>
</evidence>
<proteinExistence type="inferred from homology"/>
<feature type="transmembrane region" description="Helical" evidence="2">
    <location>
        <begin position="256"/>
        <end position="279"/>
    </location>
</feature>
<evidence type="ECO:0000313" key="5">
    <source>
        <dbReference type="Proteomes" id="UP000294947"/>
    </source>
</evidence>
<feature type="domain" description="Bacterial sugar transferase" evidence="3">
    <location>
        <begin position="251"/>
        <end position="427"/>
    </location>
</feature>
<name>A0A4R4YZ87_9PSEU</name>
<organism evidence="4 5">
    <name type="scientific">Saccharopolyspora elongata</name>
    <dbReference type="NCBI Taxonomy" id="2530387"/>
    <lineage>
        <taxon>Bacteria</taxon>
        <taxon>Bacillati</taxon>
        <taxon>Actinomycetota</taxon>
        <taxon>Actinomycetes</taxon>
        <taxon>Pseudonocardiales</taxon>
        <taxon>Pseudonocardiaceae</taxon>
        <taxon>Saccharopolyspora</taxon>
    </lineage>
</organism>
<dbReference type="Pfam" id="PF02397">
    <property type="entry name" value="Bac_transf"/>
    <property type="match status" value="1"/>
</dbReference>
<protein>
    <submittedName>
        <fullName evidence="4">UDP-phosphate galactose phosphotransferase</fullName>
    </submittedName>
</protein>
<evidence type="ECO:0000259" key="3">
    <source>
        <dbReference type="Pfam" id="PF02397"/>
    </source>
</evidence>
<dbReference type="PANTHER" id="PTHR30576">
    <property type="entry name" value="COLANIC BIOSYNTHESIS UDP-GLUCOSE LIPID CARRIER TRANSFERASE"/>
    <property type="match status" value="1"/>
</dbReference>
<dbReference type="Proteomes" id="UP000294947">
    <property type="component" value="Unassembled WGS sequence"/>
</dbReference>
<comment type="caution">
    <text evidence="4">The sequence shown here is derived from an EMBL/GenBank/DDBJ whole genome shotgun (WGS) entry which is preliminary data.</text>
</comment>
<evidence type="ECO:0000256" key="1">
    <source>
        <dbReference type="ARBA" id="ARBA00006464"/>
    </source>
</evidence>
<keyword evidence="5" id="KW-1185">Reference proteome</keyword>
<dbReference type="InterPro" id="IPR003362">
    <property type="entry name" value="Bact_transf"/>
</dbReference>
<dbReference type="OrthoDB" id="9808602at2"/>
<feature type="transmembrane region" description="Helical" evidence="2">
    <location>
        <begin position="35"/>
        <end position="60"/>
    </location>
</feature>
<sequence length="439" mass="47372">MTDPAVAQPWPLAAGNPGLQVRRQVGGWVLPAVDLVALVLLIPVAGANWLLDAGYALAAFAGLAAQGQHRLRICLRVSDQLPQLAVAAAAPLVVLLPWLPGGAVLLTGASAFAGLAVARGGLYAVLRGGYRRGILGEPTLIVGSDRVAAEIAEMAAEHPEFGLRPRLLERPGELAEVVAAQRITRVLVCGDGPDLVTAIRAARPLPADVCVVPRLHELGMALPRAGLDEIWGVPLIPLRRFGHGRAGELVKRGTDVVLSGLMLLVFGPLLLVLTALVALGGRDRAFFRQFRVTRAGRISEVIKLRTIDGDLGQTWAVTADQCTALGHWLRGTHLDELPQLINVLRGDMSLVGPRPERPYYAVRFGREIPRYADRHRVRGGMTGWAQVQGLHGDTSIPDRARFDNQYIEYWSPWWDAVIVARTAGIVLRAGLRRAHRSGK</sequence>
<feature type="transmembrane region" description="Helical" evidence="2">
    <location>
        <begin position="105"/>
        <end position="126"/>
    </location>
</feature>
<keyword evidence="2" id="KW-0812">Transmembrane</keyword>
<keyword evidence="2" id="KW-1133">Transmembrane helix</keyword>
<comment type="similarity">
    <text evidence="1">Belongs to the bacterial sugar transferase family.</text>
</comment>
<keyword evidence="2" id="KW-0472">Membrane</keyword>
<reference evidence="4 5" key="1">
    <citation type="submission" date="2019-03" db="EMBL/GenBank/DDBJ databases">
        <title>Draft genome sequences of novel Actinobacteria.</title>
        <authorList>
            <person name="Sahin N."/>
            <person name="Ay H."/>
            <person name="Saygin H."/>
        </authorList>
    </citation>
    <scope>NUCLEOTIDE SEQUENCE [LARGE SCALE GENOMIC DNA]</scope>
    <source>
        <strain evidence="4 5">7K502</strain>
    </source>
</reference>
<dbReference type="EMBL" id="SMKW01000023">
    <property type="protein sequence ID" value="TDD49964.1"/>
    <property type="molecule type" value="Genomic_DNA"/>
</dbReference>
<evidence type="ECO:0000256" key="2">
    <source>
        <dbReference type="SAM" id="Phobius"/>
    </source>
</evidence>
<dbReference type="PANTHER" id="PTHR30576:SF0">
    <property type="entry name" value="UNDECAPRENYL-PHOSPHATE N-ACETYLGALACTOSAMINYL 1-PHOSPHATE TRANSFERASE-RELATED"/>
    <property type="match status" value="1"/>
</dbReference>
<keyword evidence="4" id="KW-0808">Transferase</keyword>
<dbReference type="AlphaFoldDB" id="A0A4R4YZ87"/>
<accession>A0A4R4YZ87</accession>
<gene>
    <name evidence="4" type="ORF">E1288_18740</name>
</gene>
<dbReference type="GO" id="GO:0016780">
    <property type="term" value="F:phosphotransferase activity, for other substituted phosphate groups"/>
    <property type="evidence" value="ECO:0007669"/>
    <property type="project" value="TreeGrafter"/>
</dbReference>